<evidence type="ECO:0000313" key="1">
    <source>
        <dbReference type="EMBL" id="EUB61452.1"/>
    </source>
</evidence>
<dbReference type="RefSeq" id="XP_024352648.1">
    <property type="nucleotide sequence ID" value="XM_024492991.1"/>
</dbReference>
<dbReference type="KEGG" id="egl:EGR_03742"/>
<sequence>MINFIIDLEMRSKSLELTIKSRITTTTRARKRMNASNASARGRLQDSLAFYGQHTSSPNVDVDTTVTTRIYQGGLDSLLEKECTMQGKKRRNLNENAFFAILNSSKAYLQAELANQEKVNDSVTFWERLTTLLLINWNCKLRMKVPFLTVIKEILAKIKSQIKYPSAPPMPPFPVEGEYVYEIPGLAIVSEEEEKQKFPPLFGTSLIDFYFSFQPRDGKEVTNPLVVIDQMDINELVLTKLVGFLSKLKNFANDGKQCLKGANRPK</sequence>
<organism evidence="1 2">
    <name type="scientific">Echinococcus granulosus</name>
    <name type="common">Hydatid tapeworm</name>
    <dbReference type="NCBI Taxonomy" id="6210"/>
    <lineage>
        <taxon>Eukaryota</taxon>
        <taxon>Metazoa</taxon>
        <taxon>Spiralia</taxon>
        <taxon>Lophotrochozoa</taxon>
        <taxon>Platyhelminthes</taxon>
        <taxon>Cestoda</taxon>
        <taxon>Eucestoda</taxon>
        <taxon>Cyclophyllidea</taxon>
        <taxon>Taeniidae</taxon>
        <taxon>Echinococcus</taxon>
        <taxon>Echinococcus granulosus group</taxon>
    </lineage>
</organism>
<dbReference type="CTD" id="36339457"/>
<gene>
    <name evidence="1" type="ORF">EGR_03742</name>
</gene>
<protein>
    <submittedName>
        <fullName evidence="1">Uncharacterized protein</fullName>
    </submittedName>
</protein>
<reference evidence="1 2" key="1">
    <citation type="journal article" date="2013" name="Nat. Genet.">
        <title>The genome of the hydatid tapeworm Echinococcus granulosus.</title>
        <authorList>
            <person name="Zheng H."/>
            <person name="Zhang W."/>
            <person name="Zhang L."/>
            <person name="Zhang Z."/>
            <person name="Li J."/>
            <person name="Lu G."/>
            <person name="Zhu Y."/>
            <person name="Wang Y."/>
            <person name="Huang Y."/>
            <person name="Liu J."/>
            <person name="Kang H."/>
            <person name="Chen J."/>
            <person name="Wang L."/>
            <person name="Chen A."/>
            <person name="Yu S."/>
            <person name="Gao Z."/>
            <person name="Jin L."/>
            <person name="Gu W."/>
            <person name="Wang Z."/>
            <person name="Zhao L."/>
            <person name="Shi B."/>
            <person name="Wen H."/>
            <person name="Lin R."/>
            <person name="Jones M.K."/>
            <person name="Brejova B."/>
            <person name="Vinar T."/>
            <person name="Zhao G."/>
            <person name="McManus D.P."/>
            <person name="Chen Z."/>
            <person name="Zhou Y."/>
            <person name="Wang S."/>
        </authorList>
    </citation>
    <scope>NUCLEOTIDE SEQUENCE [LARGE SCALE GENOMIC DNA]</scope>
</reference>
<proteinExistence type="predicted"/>
<accession>W6UT04</accession>
<comment type="caution">
    <text evidence="1">The sequence shown here is derived from an EMBL/GenBank/DDBJ whole genome shotgun (WGS) entry which is preliminary data.</text>
</comment>
<evidence type="ECO:0000313" key="2">
    <source>
        <dbReference type="Proteomes" id="UP000019149"/>
    </source>
</evidence>
<keyword evidence="2" id="KW-1185">Reference proteome</keyword>
<dbReference type="EMBL" id="APAU02000020">
    <property type="protein sequence ID" value="EUB61452.1"/>
    <property type="molecule type" value="Genomic_DNA"/>
</dbReference>
<dbReference type="AlphaFoldDB" id="W6UT04"/>
<dbReference type="GeneID" id="36339457"/>
<dbReference type="Proteomes" id="UP000019149">
    <property type="component" value="Unassembled WGS sequence"/>
</dbReference>
<name>W6UT04_ECHGR</name>